<sequence length="690" mass="76328">MATARRLAASHLSAQSAVNRPWSLFARPASVWLSRCNPLPKATSCRPKSTTARHFQSQAATPATVFNALHLAPTRNYSTGRAEELDINLADFPPERIRNFSIIAHIDHGKSTLADRLLEITGTIRKDRTNKQVLDKLKVERERGITVKAQTVSMFHTYKGEQYLLNLIDTPGHVDFSYEVSRSLSACQGALLLVDASQGIQAQTVANFYLAFGQDLEIVPILNKVDLPAADPDRIARQIETAFELPTDNILKISAKTGLGCDAILDRVIEAIPPPTKGDTTTPLRALLFDSWYDTYLGVICLFSVLDGRLKKGDKVLSCHSDRKYDVLDVGIMHPEQRSTGVLFPGQVGYAILGMKSTSEAHIGDTFYLLGNKVEALPGFQPAKPMVFSGVFPVSADEFPKLNDSISKLAINDASVTVAKETSSSLGQGFRLGFLGTLHMDVFRQRLEQEYEANVICTAPTVPFKVTYKDGTVHHIRNPAEFPEGPMLTKVDNVEEPTINATILTPDVYLGPILELCNSRRGQETELTYIDDTRVMIKYILPMTEVVTDFYDRLKSISSGFASFDYEEAGYVDADLVKLNVLLNSKPVDALASIQHRSSAEMTARQTVAKLKDVLDRQLYEIVIQCAVGGKIMARETLAAMRKNVTAKCYGGDVTRKLKLLEKQKKGKARMKMVGNVEISQEAFLTMMKK</sequence>
<dbReference type="FunFam" id="3.30.70.870:FF:000004">
    <property type="entry name" value="Translation factor GUF1, mitochondrial"/>
    <property type="match status" value="1"/>
</dbReference>
<evidence type="ECO:0000256" key="5">
    <source>
        <dbReference type="ARBA" id="ARBA00022917"/>
    </source>
</evidence>
<dbReference type="Pfam" id="PF03144">
    <property type="entry name" value="GTP_EFTU_D2"/>
    <property type="match status" value="1"/>
</dbReference>
<evidence type="ECO:0000256" key="8">
    <source>
        <dbReference type="ARBA" id="ARBA00023136"/>
    </source>
</evidence>
<dbReference type="VEuPathDB" id="FungiDB:AMAG_13627"/>
<dbReference type="InterPro" id="IPR027417">
    <property type="entry name" value="P-loop_NTPase"/>
</dbReference>
<gene>
    <name evidence="11" type="ORF">AMAG_13627</name>
</gene>
<keyword evidence="3 9" id="KW-0999">Mitochondrion inner membrane</keyword>
<dbReference type="SUPFAM" id="SSF52540">
    <property type="entry name" value="P-loop containing nucleoside triphosphate hydrolases"/>
    <property type="match status" value="1"/>
</dbReference>
<dbReference type="GO" id="GO:0005743">
    <property type="term" value="C:mitochondrial inner membrane"/>
    <property type="evidence" value="ECO:0007669"/>
    <property type="project" value="UniProtKB-SubCell"/>
</dbReference>
<dbReference type="GO" id="GO:0003924">
    <property type="term" value="F:GTPase activity"/>
    <property type="evidence" value="ECO:0007669"/>
    <property type="project" value="UniProtKB-UniRule"/>
</dbReference>
<dbReference type="NCBIfam" id="TIGR01393">
    <property type="entry name" value="lepA"/>
    <property type="match status" value="1"/>
</dbReference>
<dbReference type="GO" id="GO:0005759">
    <property type="term" value="C:mitochondrial matrix"/>
    <property type="evidence" value="ECO:0007669"/>
    <property type="project" value="UniProtKB-UniRule"/>
</dbReference>
<dbReference type="InterPro" id="IPR038363">
    <property type="entry name" value="LepA_C_sf"/>
</dbReference>
<keyword evidence="4 9" id="KW-0378">Hydrolase</keyword>
<dbReference type="FunFam" id="3.40.50.300:FF:000078">
    <property type="entry name" value="Elongation factor 4"/>
    <property type="match status" value="1"/>
</dbReference>
<dbReference type="FunFam" id="2.40.30.10:FF:000015">
    <property type="entry name" value="Translation factor GUF1, mitochondrial"/>
    <property type="match status" value="1"/>
</dbReference>
<protein>
    <submittedName>
        <fullName evidence="11">GTP-binding protein LepA</fullName>
    </submittedName>
</protein>
<dbReference type="FunFam" id="3.30.70.240:FF:000007">
    <property type="entry name" value="Translation factor GUF1, mitochondrial"/>
    <property type="match status" value="1"/>
</dbReference>
<keyword evidence="6 9" id="KW-0496">Mitochondrion</keyword>
<dbReference type="Gene3D" id="3.30.70.2570">
    <property type="entry name" value="Elongation factor 4, C-terminal domain"/>
    <property type="match status" value="1"/>
</dbReference>
<evidence type="ECO:0000256" key="3">
    <source>
        <dbReference type="ARBA" id="ARBA00022792"/>
    </source>
</evidence>
<dbReference type="OrthoDB" id="1074at2759"/>
<dbReference type="Gene3D" id="3.30.70.870">
    <property type="entry name" value="Elongation Factor G (Translational Gtpase), domain 3"/>
    <property type="match status" value="1"/>
</dbReference>
<name>A0A0L0T3V8_ALLM3</name>
<dbReference type="HAMAP" id="MF_00071">
    <property type="entry name" value="LepA"/>
    <property type="match status" value="1"/>
</dbReference>
<dbReference type="InterPro" id="IPR035647">
    <property type="entry name" value="EFG_III/V"/>
</dbReference>
<feature type="domain" description="Tr-type G" evidence="10">
    <location>
        <begin position="95"/>
        <end position="276"/>
    </location>
</feature>
<evidence type="ECO:0000259" key="10">
    <source>
        <dbReference type="PROSITE" id="PS51722"/>
    </source>
</evidence>
<dbReference type="InterPro" id="IPR009000">
    <property type="entry name" value="Transl_B-barrel_sf"/>
</dbReference>
<dbReference type="InterPro" id="IPR006297">
    <property type="entry name" value="EF-4"/>
</dbReference>
<dbReference type="PROSITE" id="PS00301">
    <property type="entry name" value="G_TR_1"/>
    <property type="match status" value="1"/>
</dbReference>
<evidence type="ECO:0000313" key="11">
    <source>
        <dbReference type="EMBL" id="KNE69244.1"/>
    </source>
</evidence>
<evidence type="ECO:0000256" key="4">
    <source>
        <dbReference type="ARBA" id="ARBA00022801"/>
    </source>
</evidence>
<keyword evidence="2 9" id="KW-0547">Nucleotide-binding</keyword>
<keyword evidence="8 9" id="KW-0472">Membrane</keyword>
<proteinExistence type="inferred from homology"/>
<dbReference type="InterPro" id="IPR004161">
    <property type="entry name" value="EFTu-like_2"/>
</dbReference>
<dbReference type="GO" id="GO:0006412">
    <property type="term" value="P:translation"/>
    <property type="evidence" value="ECO:0007669"/>
    <property type="project" value="UniProtKB-KW"/>
</dbReference>
<evidence type="ECO:0000256" key="2">
    <source>
        <dbReference type="ARBA" id="ARBA00022741"/>
    </source>
</evidence>
<dbReference type="Gene3D" id="3.30.70.240">
    <property type="match status" value="1"/>
</dbReference>
<dbReference type="Proteomes" id="UP000054350">
    <property type="component" value="Unassembled WGS sequence"/>
</dbReference>
<dbReference type="PANTHER" id="PTHR43512">
    <property type="entry name" value="TRANSLATION FACTOR GUF1-RELATED"/>
    <property type="match status" value="1"/>
</dbReference>
<comment type="function">
    <text evidence="9">Promotes mitochondrial protein synthesis. May act as a fidelity factor of the translation reaction, by catalyzing a one-codon backward translocation of tRNAs on improperly translocated ribosomes. Binds to mitochondrial ribosomes in a GTP-dependent manner.</text>
</comment>
<dbReference type="GO" id="GO:0097177">
    <property type="term" value="F:mitochondrial ribosome binding"/>
    <property type="evidence" value="ECO:0007669"/>
    <property type="project" value="TreeGrafter"/>
</dbReference>
<dbReference type="SUPFAM" id="SSF54980">
    <property type="entry name" value="EF-G C-terminal domain-like"/>
    <property type="match status" value="2"/>
</dbReference>
<dbReference type="GO" id="GO:0045727">
    <property type="term" value="P:positive regulation of translation"/>
    <property type="evidence" value="ECO:0007669"/>
    <property type="project" value="UniProtKB-UniRule"/>
</dbReference>
<dbReference type="InterPro" id="IPR000640">
    <property type="entry name" value="EFG_V-like"/>
</dbReference>
<comment type="similarity">
    <text evidence="1">Belongs to the TRAFAC class translation factor GTPase superfamily. Classic translation factor GTPase family. LepA subfamily.</text>
</comment>
<dbReference type="CDD" id="cd01890">
    <property type="entry name" value="LepA"/>
    <property type="match status" value="1"/>
</dbReference>
<evidence type="ECO:0000313" key="12">
    <source>
        <dbReference type="Proteomes" id="UP000054350"/>
    </source>
</evidence>
<dbReference type="InterPro" id="IPR035654">
    <property type="entry name" value="LepA_IV"/>
</dbReference>
<comment type="similarity">
    <text evidence="9">Belongs to the GTP-binding elongation factor family. LepA subfamily.</text>
</comment>
<dbReference type="CDD" id="cd03699">
    <property type="entry name" value="EF4_II"/>
    <property type="match status" value="1"/>
</dbReference>
<reference evidence="11 12" key="1">
    <citation type="submission" date="2009-11" db="EMBL/GenBank/DDBJ databases">
        <title>Annotation of Allomyces macrogynus ATCC 38327.</title>
        <authorList>
            <consortium name="The Broad Institute Genome Sequencing Platform"/>
            <person name="Russ C."/>
            <person name="Cuomo C."/>
            <person name="Burger G."/>
            <person name="Gray M.W."/>
            <person name="Holland P.W.H."/>
            <person name="King N."/>
            <person name="Lang F.B.F."/>
            <person name="Roger A.J."/>
            <person name="Ruiz-Trillo I."/>
            <person name="Young S.K."/>
            <person name="Zeng Q."/>
            <person name="Gargeya S."/>
            <person name="Fitzgerald M."/>
            <person name="Haas B."/>
            <person name="Abouelleil A."/>
            <person name="Alvarado L."/>
            <person name="Arachchi H.M."/>
            <person name="Berlin A."/>
            <person name="Chapman S.B."/>
            <person name="Gearin G."/>
            <person name="Goldberg J."/>
            <person name="Griggs A."/>
            <person name="Gujja S."/>
            <person name="Hansen M."/>
            <person name="Heiman D."/>
            <person name="Howarth C."/>
            <person name="Larimer J."/>
            <person name="Lui A."/>
            <person name="MacDonald P.J.P."/>
            <person name="McCowen C."/>
            <person name="Montmayeur A."/>
            <person name="Murphy C."/>
            <person name="Neiman D."/>
            <person name="Pearson M."/>
            <person name="Priest M."/>
            <person name="Roberts A."/>
            <person name="Saif S."/>
            <person name="Shea T."/>
            <person name="Sisk P."/>
            <person name="Stolte C."/>
            <person name="Sykes S."/>
            <person name="Wortman J."/>
            <person name="Nusbaum C."/>
            <person name="Birren B."/>
        </authorList>
    </citation>
    <scope>NUCLEOTIDE SEQUENCE [LARGE SCALE GENOMIC DNA]</scope>
    <source>
        <strain evidence="11 12">ATCC 38327</strain>
    </source>
</reference>
<dbReference type="Gene3D" id="3.40.50.300">
    <property type="entry name" value="P-loop containing nucleotide triphosphate hydrolases"/>
    <property type="match status" value="1"/>
</dbReference>
<keyword evidence="7 9" id="KW-0342">GTP-binding</keyword>
<dbReference type="OMA" id="QVKCDEN"/>
<evidence type="ECO:0000256" key="7">
    <source>
        <dbReference type="ARBA" id="ARBA00023134"/>
    </source>
</evidence>
<dbReference type="InterPro" id="IPR000795">
    <property type="entry name" value="T_Tr_GTP-bd_dom"/>
</dbReference>
<dbReference type="NCBIfam" id="TIGR00231">
    <property type="entry name" value="small_GTP"/>
    <property type="match status" value="1"/>
</dbReference>
<dbReference type="InterPro" id="IPR013842">
    <property type="entry name" value="LepA_CTD"/>
</dbReference>
<keyword evidence="12" id="KW-1185">Reference proteome</keyword>
<dbReference type="SUPFAM" id="SSF50447">
    <property type="entry name" value="Translation proteins"/>
    <property type="match status" value="1"/>
</dbReference>
<dbReference type="Pfam" id="PF00009">
    <property type="entry name" value="GTP_EFTU"/>
    <property type="match status" value="1"/>
</dbReference>
<dbReference type="CDD" id="cd03709">
    <property type="entry name" value="lepA_C"/>
    <property type="match status" value="1"/>
</dbReference>
<reference evidence="12" key="2">
    <citation type="submission" date="2009-11" db="EMBL/GenBank/DDBJ databases">
        <title>The Genome Sequence of Allomyces macrogynus strain ATCC 38327.</title>
        <authorList>
            <consortium name="The Broad Institute Genome Sequencing Platform"/>
            <person name="Russ C."/>
            <person name="Cuomo C."/>
            <person name="Shea T."/>
            <person name="Young S.K."/>
            <person name="Zeng Q."/>
            <person name="Koehrsen M."/>
            <person name="Haas B."/>
            <person name="Borodovsky M."/>
            <person name="Guigo R."/>
            <person name="Alvarado L."/>
            <person name="Berlin A."/>
            <person name="Borenstein D."/>
            <person name="Chen Z."/>
            <person name="Engels R."/>
            <person name="Freedman E."/>
            <person name="Gellesch M."/>
            <person name="Goldberg J."/>
            <person name="Griggs A."/>
            <person name="Gujja S."/>
            <person name="Heiman D."/>
            <person name="Hepburn T."/>
            <person name="Howarth C."/>
            <person name="Jen D."/>
            <person name="Larson L."/>
            <person name="Lewis B."/>
            <person name="Mehta T."/>
            <person name="Park D."/>
            <person name="Pearson M."/>
            <person name="Roberts A."/>
            <person name="Saif S."/>
            <person name="Shenoy N."/>
            <person name="Sisk P."/>
            <person name="Stolte C."/>
            <person name="Sykes S."/>
            <person name="Walk T."/>
            <person name="White J."/>
            <person name="Yandava C."/>
            <person name="Burger G."/>
            <person name="Gray M.W."/>
            <person name="Holland P.W.H."/>
            <person name="King N."/>
            <person name="Lang F.B.F."/>
            <person name="Roger A.J."/>
            <person name="Ruiz-Trillo I."/>
            <person name="Lander E."/>
            <person name="Nusbaum C."/>
        </authorList>
    </citation>
    <scope>NUCLEOTIDE SEQUENCE [LARGE SCALE GENOMIC DNA]</scope>
    <source>
        <strain evidence="12">ATCC 38327</strain>
    </source>
</reference>
<dbReference type="Pfam" id="PF00679">
    <property type="entry name" value="EFG_C"/>
    <property type="match status" value="1"/>
</dbReference>
<dbReference type="PROSITE" id="PS51722">
    <property type="entry name" value="G_TR_2"/>
    <property type="match status" value="1"/>
</dbReference>
<organism evidence="11 12">
    <name type="scientific">Allomyces macrogynus (strain ATCC 38327)</name>
    <name type="common">Allomyces javanicus var. macrogynus</name>
    <dbReference type="NCBI Taxonomy" id="578462"/>
    <lineage>
        <taxon>Eukaryota</taxon>
        <taxon>Fungi</taxon>
        <taxon>Fungi incertae sedis</taxon>
        <taxon>Blastocladiomycota</taxon>
        <taxon>Blastocladiomycetes</taxon>
        <taxon>Blastocladiales</taxon>
        <taxon>Blastocladiaceae</taxon>
        <taxon>Allomyces</taxon>
    </lineage>
</organism>
<feature type="binding site" evidence="9">
    <location>
        <begin position="169"/>
        <end position="173"/>
    </location>
    <ligand>
        <name>GTP</name>
        <dbReference type="ChEBI" id="CHEBI:37565"/>
    </ligand>
</feature>
<feature type="binding site" evidence="9">
    <location>
        <begin position="104"/>
        <end position="111"/>
    </location>
    <ligand>
        <name>GTP</name>
        <dbReference type="ChEBI" id="CHEBI:37565"/>
    </ligand>
</feature>
<dbReference type="STRING" id="578462.A0A0L0T3V8"/>
<dbReference type="Pfam" id="PF06421">
    <property type="entry name" value="LepA_C"/>
    <property type="match status" value="1"/>
</dbReference>
<dbReference type="InterPro" id="IPR031157">
    <property type="entry name" value="G_TR_CS"/>
</dbReference>
<dbReference type="FunFam" id="3.30.70.2570:FF:000001">
    <property type="entry name" value="Translation factor GUF1, mitochondrial"/>
    <property type="match status" value="1"/>
</dbReference>
<keyword evidence="5 9" id="KW-0648">Protein biosynthesis</keyword>
<dbReference type="EMBL" id="GG745360">
    <property type="protein sequence ID" value="KNE69244.1"/>
    <property type="molecule type" value="Genomic_DNA"/>
</dbReference>
<comment type="catalytic activity">
    <reaction evidence="9">
        <text>GTP + H2O = GDP + phosphate + H(+)</text>
        <dbReference type="Rhea" id="RHEA:19669"/>
        <dbReference type="ChEBI" id="CHEBI:15377"/>
        <dbReference type="ChEBI" id="CHEBI:15378"/>
        <dbReference type="ChEBI" id="CHEBI:37565"/>
        <dbReference type="ChEBI" id="CHEBI:43474"/>
        <dbReference type="ChEBI" id="CHEBI:58189"/>
        <dbReference type="EC" id="3.6.5.n1"/>
    </reaction>
</comment>
<dbReference type="PANTHER" id="PTHR43512:SF7">
    <property type="entry name" value="TRANSLATION FACTOR GUF1, MITOCHONDRIAL"/>
    <property type="match status" value="1"/>
</dbReference>
<dbReference type="eggNOG" id="KOG0462">
    <property type="taxonomic scope" value="Eukaryota"/>
</dbReference>
<dbReference type="InterPro" id="IPR005225">
    <property type="entry name" value="Small_GTP-bd"/>
</dbReference>
<dbReference type="PRINTS" id="PR00315">
    <property type="entry name" value="ELONGATNFCT"/>
</dbReference>
<accession>A0A0L0T3V8</accession>
<evidence type="ECO:0000256" key="9">
    <source>
        <dbReference type="HAMAP-Rule" id="MF_03137"/>
    </source>
</evidence>
<dbReference type="GO" id="GO:0005525">
    <property type="term" value="F:GTP binding"/>
    <property type="evidence" value="ECO:0007669"/>
    <property type="project" value="UniProtKB-UniRule"/>
</dbReference>
<dbReference type="AlphaFoldDB" id="A0A0L0T3V8"/>
<evidence type="ECO:0000256" key="1">
    <source>
        <dbReference type="ARBA" id="ARBA00005454"/>
    </source>
</evidence>
<feature type="binding site" evidence="9">
    <location>
        <begin position="223"/>
        <end position="226"/>
    </location>
    <ligand>
        <name>GTP</name>
        <dbReference type="ChEBI" id="CHEBI:37565"/>
    </ligand>
</feature>
<dbReference type="Gene3D" id="2.40.30.10">
    <property type="entry name" value="Translation factors"/>
    <property type="match status" value="1"/>
</dbReference>
<dbReference type="CDD" id="cd16260">
    <property type="entry name" value="EF4_III"/>
    <property type="match status" value="1"/>
</dbReference>
<comment type="subcellular location">
    <subcellularLocation>
        <location evidence="9">Mitochondrion inner membrane</location>
        <topology evidence="9">Peripheral membrane protein</topology>
        <orientation evidence="9">Matrix side</orientation>
    </subcellularLocation>
</comment>
<evidence type="ECO:0000256" key="6">
    <source>
        <dbReference type="ARBA" id="ARBA00023128"/>
    </source>
</evidence>